<dbReference type="InterPro" id="IPR008139">
    <property type="entry name" value="SaposinB_dom"/>
</dbReference>
<gene>
    <name evidence="4" type="ORF">MAR_001694</name>
</gene>
<evidence type="ECO:0000256" key="1">
    <source>
        <dbReference type="ARBA" id="ARBA00023157"/>
    </source>
</evidence>
<name>A0ABY7FKW5_MYAAR</name>
<reference evidence="4" key="1">
    <citation type="submission" date="2022-11" db="EMBL/GenBank/DDBJ databases">
        <title>Centuries of genome instability and evolution in soft-shell clam transmissible cancer (bioRxiv).</title>
        <authorList>
            <person name="Hart S.F.M."/>
            <person name="Yonemitsu M.A."/>
            <person name="Giersch R.M."/>
            <person name="Beal B.F."/>
            <person name="Arriagada G."/>
            <person name="Davis B.W."/>
            <person name="Ostrander E.A."/>
            <person name="Goff S.P."/>
            <person name="Metzger M.J."/>
        </authorList>
    </citation>
    <scope>NUCLEOTIDE SEQUENCE</scope>
    <source>
        <strain evidence="4">MELC-2E11</strain>
        <tissue evidence="4">Siphon/mantle</tissue>
    </source>
</reference>
<dbReference type="PROSITE" id="PS50015">
    <property type="entry name" value="SAP_B"/>
    <property type="match status" value="1"/>
</dbReference>
<organism evidence="4 5">
    <name type="scientific">Mya arenaria</name>
    <name type="common">Soft-shell clam</name>
    <dbReference type="NCBI Taxonomy" id="6604"/>
    <lineage>
        <taxon>Eukaryota</taxon>
        <taxon>Metazoa</taxon>
        <taxon>Spiralia</taxon>
        <taxon>Lophotrochozoa</taxon>
        <taxon>Mollusca</taxon>
        <taxon>Bivalvia</taxon>
        <taxon>Autobranchia</taxon>
        <taxon>Heteroconchia</taxon>
        <taxon>Euheterodonta</taxon>
        <taxon>Imparidentia</taxon>
        <taxon>Neoheterodontei</taxon>
        <taxon>Myida</taxon>
        <taxon>Myoidea</taxon>
        <taxon>Myidae</taxon>
        <taxon>Mya</taxon>
    </lineage>
</organism>
<keyword evidence="1" id="KW-1015">Disulfide bond</keyword>
<proteinExistence type="predicted"/>
<feature type="domain" description="Saposin B-type" evidence="3">
    <location>
        <begin position="47"/>
        <end position="134"/>
    </location>
</feature>
<sequence length="246" mass="26117">MKGALAITISALLLVQPFLAAQLPTKTNHKLVTMSMVRPLVEHGRVGIDKCKTCIDFAGQALNELLNIILQGGVVGGCADLCNALASKTSPAIGTVCNILCDIVGIEEFIKIVQNADLDPIYYCELIPACPINDNGDAHFTSFQVSPKSGPQGVFDIDFTYESKNGTGTGEIAIEIDTLAPAGSYNGDIQLKAQPDPNCDPTQGPCEQWLPGTYTVKIAICNGECGSKHPHSAIYDETSATFTITQ</sequence>
<keyword evidence="2" id="KW-0732">Signal</keyword>
<feature type="chain" id="PRO_5046054848" evidence="2">
    <location>
        <begin position="21"/>
        <end position="246"/>
    </location>
</feature>
<keyword evidence="5" id="KW-1185">Reference proteome</keyword>
<evidence type="ECO:0000259" key="3">
    <source>
        <dbReference type="PROSITE" id="PS50015"/>
    </source>
</evidence>
<protein>
    <submittedName>
        <fullName evidence="4">CTuncharacterized</fullName>
    </submittedName>
</protein>
<dbReference type="EMBL" id="CP111022">
    <property type="protein sequence ID" value="WAR19856.1"/>
    <property type="molecule type" value="Genomic_DNA"/>
</dbReference>
<evidence type="ECO:0000256" key="2">
    <source>
        <dbReference type="SAM" id="SignalP"/>
    </source>
</evidence>
<accession>A0ABY7FKW5</accession>
<feature type="signal peptide" evidence="2">
    <location>
        <begin position="1"/>
        <end position="20"/>
    </location>
</feature>
<evidence type="ECO:0000313" key="5">
    <source>
        <dbReference type="Proteomes" id="UP001164746"/>
    </source>
</evidence>
<evidence type="ECO:0000313" key="4">
    <source>
        <dbReference type="EMBL" id="WAR19856.1"/>
    </source>
</evidence>
<dbReference type="Proteomes" id="UP001164746">
    <property type="component" value="Chromosome 11"/>
</dbReference>